<reference evidence="1 2" key="1">
    <citation type="submission" date="2012-05" db="EMBL/GenBank/DDBJ databases">
        <title>Recombination and specialization in a pathogen metapopulation.</title>
        <authorList>
            <person name="Gardiner A."/>
            <person name="Kemen E."/>
            <person name="Schultz-Larsen T."/>
            <person name="MacLean D."/>
            <person name="Van Oosterhout C."/>
            <person name="Jones J.D.G."/>
        </authorList>
    </citation>
    <scope>NUCLEOTIDE SEQUENCE [LARGE SCALE GENOMIC DNA]</scope>
    <source>
        <strain evidence="1 2">Ac Nc2</strain>
    </source>
</reference>
<gene>
    <name evidence="1" type="ORF">BN9_016250</name>
</gene>
<dbReference type="InParanoid" id="A0A024G2F8"/>
<organism evidence="1 2">
    <name type="scientific">Albugo candida</name>
    <dbReference type="NCBI Taxonomy" id="65357"/>
    <lineage>
        <taxon>Eukaryota</taxon>
        <taxon>Sar</taxon>
        <taxon>Stramenopiles</taxon>
        <taxon>Oomycota</taxon>
        <taxon>Peronosporomycetes</taxon>
        <taxon>Albuginales</taxon>
        <taxon>Albuginaceae</taxon>
        <taxon>Albugo</taxon>
    </lineage>
</organism>
<evidence type="ECO:0000313" key="2">
    <source>
        <dbReference type="Proteomes" id="UP000053237"/>
    </source>
</evidence>
<dbReference type="AlphaFoldDB" id="A0A024G2F8"/>
<protein>
    <submittedName>
        <fullName evidence="1">Uncharacterized protein</fullName>
    </submittedName>
</protein>
<dbReference type="Proteomes" id="UP000053237">
    <property type="component" value="Unassembled WGS sequence"/>
</dbReference>
<accession>A0A024G2F8</accession>
<name>A0A024G2F8_9STRA</name>
<keyword evidence="2" id="KW-1185">Reference proteome</keyword>
<dbReference type="EMBL" id="CAIX01000012">
    <property type="protein sequence ID" value="CCI40841.1"/>
    <property type="molecule type" value="Genomic_DNA"/>
</dbReference>
<sequence length="110" mass="12933">MKRSSHTKKPQSILVECKVQTRAMLTHEKGQIRTNHFFCVMNNACIQAGMSLIPYFFLYKASSRKRSTFFKKHNFGGIPAWSRLRLFRVPLQRETRGRSIRSDHRPTDAY</sequence>
<evidence type="ECO:0000313" key="1">
    <source>
        <dbReference type="EMBL" id="CCI40841.1"/>
    </source>
</evidence>
<proteinExistence type="predicted"/>
<comment type="caution">
    <text evidence="1">The sequence shown here is derived from an EMBL/GenBank/DDBJ whole genome shotgun (WGS) entry which is preliminary data.</text>
</comment>